<evidence type="ECO:0000256" key="3">
    <source>
        <dbReference type="ARBA" id="ARBA00038858"/>
    </source>
</evidence>
<dbReference type="InterPro" id="IPR029767">
    <property type="entry name" value="WecB-like"/>
</dbReference>
<evidence type="ECO:0000256" key="2">
    <source>
        <dbReference type="ARBA" id="ARBA00038209"/>
    </source>
</evidence>
<reference evidence="8" key="1">
    <citation type="submission" date="2022-11" db="EMBL/GenBank/DDBJ databases">
        <title>Corynebacterium sp. isolated from Penguins.</title>
        <authorList>
            <person name="Sedlar K."/>
            <person name="Svec P."/>
        </authorList>
    </citation>
    <scope>NUCLEOTIDE SEQUENCE</scope>
    <source>
        <strain evidence="7">P7003</strain>
        <strain evidence="8">P7374</strain>
    </source>
</reference>
<dbReference type="EMBL" id="JAPMKU010000007">
    <property type="protein sequence ID" value="MCX7469385.1"/>
    <property type="molecule type" value="Genomic_DNA"/>
</dbReference>
<dbReference type="Gene3D" id="3.40.50.2000">
    <property type="entry name" value="Glycogen Phosphorylase B"/>
    <property type="match status" value="2"/>
</dbReference>
<name>A0A9Q4GMK6_9CORY</name>
<dbReference type="NCBIfam" id="TIGR00236">
    <property type="entry name" value="wecB"/>
    <property type="match status" value="1"/>
</dbReference>
<dbReference type="RefSeq" id="WP_248168403.1">
    <property type="nucleotide sequence ID" value="NZ_JALNJA010000004.1"/>
</dbReference>
<dbReference type="Proteomes" id="UP001081709">
    <property type="component" value="Unassembled WGS sequence"/>
</dbReference>
<evidence type="ECO:0000313" key="10">
    <source>
        <dbReference type="Proteomes" id="UP001081709"/>
    </source>
</evidence>
<evidence type="ECO:0000256" key="1">
    <source>
        <dbReference type="ARBA" id="ARBA00023235"/>
    </source>
</evidence>
<comment type="caution">
    <text evidence="8">The sequence shown here is derived from an EMBL/GenBank/DDBJ whole genome shotgun (WGS) entry which is preliminary data.</text>
</comment>
<proteinExistence type="inferred from homology"/>
<dbReference type="InterPro" id="IPR003331">
    <property type="entry name" value="UDP_GlcNAc_Epimerase_2_dom"/>
</dbReference>
<dbReference type="PANTHER" id="PTHR43174:SF2">
    <property type="entry name" value="UDP-N-ACETYLGLUCOSAMINE 2-EPIMERASE"/>
    <property type="match status" value="1"/>
</dbReference>
<dbReference type="Proteomes" id="UP001071478">
    <property type="component" value="Unassembled WGS sequence"/>
</dbReference>
<comment type="similarity">
    <text evidence="2 4">Belongs to the UDP-N-acetylglucosamine 2-epimerase family.</text>
</comment>
<protein>
    <recommendedName>
        <fullName evidence="3">UDP-N-acetylglucosamine 2-epimerase (non-hydrolyzing)</fullName>
        <ecNumber evidence="3">5.1.3.14</ecNumber>
    </recommendedName>
</protein>
<keyword evidence="1 4" id="KW-0413">Isomerase</keyword>
<gene>
    <name evidence="8" type="primary">wecB</name>
    <name evidence="7" type="ORF">OS125_11150</name>
    <name evidence="8" type="ORF">OS129_10960</name>
</gene>
<dbReference type="GO" id="GO:0008761">
    <property type="term" value="F:UDP-N-acetylglucosamine 2-epimerase activity"/>
    <property type="evidence" value="ECO:0007669"/>
    <property type="project" value="UniProtKB-EC"/>
</dbReference>
<evidence type="ECO:0000256" key="5">
    <source>
        <dbReference type="SAM" id="MobiDB-lite"/>
    </source>
</evidence>
<dbReference type="AlphaFoldDB" id="A0A9Q4GMK6"/>
<feature type="region of interest" description="Disordered" evidence="5">
    <location>
        <begin position="446"/>
        <end position="468"/>
    </location>
</feature>
<evidence type="ECO:0000313" key="7">
    <source>
        <dbReference type="EMBL" id="MCX7445788.1"/>
    </source>
</evidence>
<keyword evidence="10" id="KW-1185">Reference proteome</keyword>
<dbReference type="EC" id="5.1.3.14" evidence="3"/>
<dbReference type="SUPFAM" id="SSF53756">
    <property type="entry name" value="UDP-Glycosyltransferase/glycogen phosphorylase"/>
    <property type="match status" value="1"/>
</dbReference>
<dbReference type="EMBL" id="JAPMKV010000009">
    <property type="protein sequence ID" value="MCX7445788.1"/>
    <property type="molecule type" value="Genomic_DNA"/>
</dbReference>
<dbReference type="Pfam" id="PF02350">
    <property type="entry name" value="Epimerase_2"/>
    <property type="match status" value="1"/>
</dbReference>
<feature type="compositionally biased region" description="Gly residues" evidence="5">
    <location>
        <begin position="453"/>
        <end position="462"/>
    </location>
</feature>
<feature type="domain" description="UDP-N-acetylglucosamine 2-epimerase" evidence="6">
    <location>
        <begin position="91"/>
        <end position="432"/>
    </location>
</feature>
<evidence type="ECO:0000259" key="6">
    <source>
        <dbReference type="Pfam" id="PF02350"/>
    </source>
</evidence>
<evidence type="ECO:0000256" key="4">
    <source>
        <dbReference type="RuleBase" id="RU003513"/>
    </source>
</evidence>
<evidence type="ECO:0000313" key="8">
    <source>
        <dbReference type="EMBL" id="MCX7469385.1"/>
    </source>
</evidence>
<organism evidence="8 9">
    <name type="scientific">Corynebacterium pygosceleis</name>
    <dbReference type="NCBI Taxonomy" id="2800406"/>
    <lineage>
        <taxon>Bacteria</taxon>
        <taxon>Bacillati</taxon>
        <taxon>Actinomycetota</taxon>
        <taxon>Actinomycetes</taxon>
        <taxon>Mycobacteriales</taxon>
        <taxon>Corynebacteriaceae</taxon>
        <taxon>Corynebacterium</taxon>
    </lineage>
</organism>
<accession>A0A9Q4GMK6</accession>
<sequence>MVQQTQYFSPASTLRLLRYFTINFDFGSVGNTPDGSSGFSSHRKSSPPLSNTAWEILEFFPRLGRDMVYKVAFIFGTRPELIKIAPVAVQLDQVEDFCPTLISTGQHTDLVQGLYEIFDLPEVVHLDQSSSIKSLPISFGSIYNSVANYLDGHSYDLVIVQGDTSTALAGAQAAFFHRIPLVHLEAGLRSRKLNDPFPEEANRRLISKVASLHLAPSLRAKQNLLVENVDDEEISITGNTGIDALHQILKSDSVSNSRVDTFLFEEGVDHYLLVTVHRRENWSRVSEICSALRQITEQFSSWGIIVSMHANPVLKEQLRESLAGKERILLLDPVPYPDFIKLMSAARIVLSDSGGVQEEAPALGVPLICMRENTEREEVVESGNARLVGSSAESIVQEFSSIVGDPDLYARMATKFSPYGSGEATAAVIDSLRTFLSGRNAHLVHDRDESEGATGGLVGGVSRGSEHE</sequence>
<dbReference type="CDD" id="cd03786">
    <property type="entry name" value="GTB_UDP-GlcNAc_2-Epimerase"/>
    <property type="match status" value="1"/>
</dbReference>
<evidence type="ECO:0000313" key="9">
    <source>
        <dbReference type="Proteomes" id="UP001071478"/>
    </source>
</evidence>
<dbReference type="PANTHER" id="PTHR43174">
    <property type="entry name" value="UDP-N-ACETYLGLUCOSAMINE 2-EPIMERASE"/>
    <property type="match status" value="1"/>
</dbReference>